<organism evidence="4 5">
    <name type="scientific">Phytophthora cactorum</name>
    <dbReference type="NCBI Taxonomy" id="29920"/>
    <lineage>
        <taxon>Eukaryota</taxon>
        <taxon>Sar</taxon>
        <taxon>Stramenopiles</taxon>
        <taxon>Oomycota</taxon>
        <taxon>Peronosporomycetes</taxon>
        <taxon>Peronosporales</taxon>
        <taxon>Peronosporaceae</taxon>
        <taxon>Phytophthora</taxon>
    </lineage>
</organism>
<dbReference type="GO" id="GO:0003676">
    <property type="term" value="F:nucleic acid binding"/>
    <property type="evidence" value="ECO:0007669"/>
    <property type="project" value="InterPro"/>
</dbReference>
<dbReference type="OrthoDB" id="129560at2759"/>
<evidence type="ECO:0000259" key="2">
    <source>
        <dbReference type="PROSITE" id="PS50994"/>
    </source>
</evidence>
<dbReference type="EMBL" id="MJFZ01000178">
    <property type="protein sequence ID" value="RAW35130.1"/>
    <property type="molecule type" value="Genomic_DNA"/>
</dbReference>
<dbReference type="PROSITE" id="PS50994">
    <property type="entry name" value="INTEGRASE"/>
    <property type="match status" value="1"/>
</dbReference>
<sequence>MSTANHLETDGPTERVNRVLEDVLRSYATSFASWSSLLSLAEFTLNNAVHGSTGLTPLIVNNTRPPCGPALLAVGHPTAPFVFTLGGEETGGKATASTLVSTSPVTTLVLRQPVPTTLLESSLRARDGARSDACTSPDAPDDAGRCVVAPRVLDRSNPDQ</sequence>
<dbReference type="Proteomes" id="UP000251314">
    <property type="component" value="Unassembled WGS sequence"/>
</dbReference>
<dbReference type="SUPFAM" id="SSF53098">
    <property type="entry name" value="Ribonuclease H-like"/>
    <property type="match status" value="1"/>
</dbReference>
<evidence type="ECO:0000313" key="5">
    <source>
        <dbReference type="Proteomes" id="UP000251314"/>
    </source>
</evidence>
<dbReference type="AlphaFoldDB" id="A0A329SEP2"/>
<keyword evidence="5" id="KW-1185">Reference proteome</keyword>
<dbReference type="VEuPathDB" id="FungiDB:PC110_g8530"/>
<dbReference type="STRING" id="29920.A0A329SEP2"/>
<dbReference type="InterPro" id="IPR001584">
    <property type="entry name" value="Integrase_cat-core"/>
</dbReference>
<proteinExistence type="predicted"/>
<feature type="domain" description="Integrase catalytic" evidence="2">
    <location>
        <begin position="1"/>
        <end position="65"/>
    </location>
</feature>
<dbReference type="GO" id="GO:0015074">
    <property type="term" value="P:DNA integration"/>
    <property type="evidence" value="ECO:0007669"/>
    <property type="project" value="InterPro"/>
</dbReference>
<protein>
    <recommendedName>
        <fullName evidence="2">Integrase catalytic domain-containing protein</fullName>
    </recommendedName>
</protein>
<evidence type="ECO:0000313" key="3">
    <source>
        <dbReference type="EMBL" id="KAG2898540.1"/>
    </source>
</evidence>
<dbReference type="InterPro" id="IPR012337">
    <property type="entry name" value="RNaseH-like_sf"/>
</dbReference>
<comment type="caution">
    <text evidence="4">The sequence shown here is derived from an EMBL/GenBank/DDBJ whole genome shotgun (WGS) entry which is preliminary data.</text>
</comment>
<dbReference type="InterPro" id="IPR036397">
    <property type="entry name" value="RNaseH_sf"/>
</dbReference>
<evidence type="ECO:0000313" key="4">
    <source>
        <dbReference type="EMBL" id="RAW35130.1"/>
    </source>
</evidence>
<name>A0A329SEP2_9STRA</name>
<evidence type="ECO:0000256" key="1">
    <source>
        <dbReference type="SAM" id="MobiDB-lite"/>
    </source>
</evidence>
<gene>
    <name evidence="4" type="ORF">PC110_g8530</name>
    <name evidence="3" type="ORF">PC117_g22489</name>
</gene>
<dbReference type="EMBL" id="RCMK01001246">
    <property type="protein sequence ID" value="KAG2898540.1"/>
    <property type="molecule type" value="Genomic_DNA"/>
</dbReference>
<feature type="region of interest" description="Disordered" evidence="1">
    <location>
        <begin position="126"/>
        <end position="160"/>
    </location>
</feature>
<reference evidence="4 5" key="1">
    <citation type="submission" date="2018-01" db="EMBL/GenBank/DDBJ databases">
        <title>Draft genome of the strawberry crown rot pathogen Phytophthora cactorum.</title>
        <authorList>
            <person name="Armitage A.D."/>
            <person name="Lysoe E."/>
            <person name="Nellist C.F."/>
            <person name="Harrison R.J."/>
            <person name="Brurberg M.B."/>
        </authorList>
    </citation>
    <scope>NUCLEOTIDE SEQUENCE [LARGE SCALE GENOMIC DNA]</scope>
    <source>
        <strain evidence="4 5">10300</strain>
    </source>
</reference>
<dbReference type="Gene3D" id="3.30.420.10">
    <property type="entry name" value="Ribonuclease H-like superfamily/Ribonuclease H"/>
    <property type="match status" value="1"/>
</dbReference>
<reference evidence="3" key="2">
    <citation type="submission" date="2018-10" db="EMBL/GenBank/DDBJ databases">
        <title>Effector identification in a new, highly contiguous assembly of the strawberry crown rot pathogen Phytophthora cactorum.</title>
        <authorList>
            <person name="Armitage A.D."/>
            <person name="Nellist C.F."/>
            <person name="Bates H."/>
            <person name="Vickerstaff R.J."/>
            <person name="Harrison R.J."/>
        </authorList>
    </citation>
    <scope>NUCLEOTIDE SEQUENCE</scope>
    <source>
        <strain evidence="3">4040</strain>
    </source>
</reference>
<accession>A0A329SEP2</accession>
<dbReference type="Proteomes" id="UP000736787">
    <property type="component" value="Unassembled WGS sequence"/>
</dbReference>